<dbReference type="EMBL" id="SJPM01000001">
    <property type="protein sequence ID" value="TWU03917.1"/>
    <property type="molecule type" value="Genomic_DNA"/>
</dbReference>
<keyword evidence="2" id="KW-0732">Signal</keyword>
<feature type="domain" description="NolW-like" evidence="5">
    <location>
        <begin position="397"/>
        <end position="457"/>
    </location>
</feature>
<evidence type="ECO:0000256" key="3">
    <source>
        <dbReference type="ARBA" id="ARBA00023136"/>
    </source>
</evidence>
<proteinExistence type="predicted"/>
<protein>
    <submittedName>
        <fullName evidence="6">Bacterial type II/III secretion system short domain protein</fullName>
    </submittedName>
</protein>
<accession>A0A5C6AWN7</accession>
<dbReference type="InterPro" id="IPR050810">
    <property type="entry name" value="Bact_Secretion_Sys_Channel"/>
</dbReference>
<evidence type="ECO:0000313" key="6">
    <source>
        <dbReference type="EMBL" id="TWU03917.1"/>
    </source>
</evidence>
<gene>
    <name evidence="6" type="ORF">Pla100_08520</name>
</gene>
<sequence>MRFSPLRRQVLFSIAWCLIFSTFAIGSFVPAIGKTFADEDPRAAMARAQAEAIKRGSESKPGDSSPSPPGNAKPGDAKPGDAKPGEENKEGGAESSQPKIVRRDGLEVPEGDPAELKATLGDDGKVGFQFRNQGWVSIIGWLSDIADEPIDWQELPGDLVNLVSPGRLDVRETSDLINRHLLSRGYTMLQLDGGITIVKTDAINPGMVHRVDPDELKKLPDHTFVRTMLDAGWLSAEKLSEELKAMLSGAGKITPLATTNRIEIMDAAVNLRQVASLLSEERDAASRDALAPEFRLQHIPAEEAKRLLEEFLGVKKDDPSPMSREQIQMMQRMQQQQQGKPPEPDQKIEISIVANVRQNSVLVRAPIDRVAVAAEFLKRIDVPGGSLRSLADASARVEVFRLVSLDPEKLIEIAQEMNVLEPNTRIRVDKDNSAIIVSGAAADRFIIKSLIERLDGGKRRFEVLQLRRLEPAEVAESIAFLMGQKDEKEDSGNNRRSYYYGFGGNDDDKDEEKDEFRVAANTRYRQVLLWANEAEMEEVRTLLMKLGELPPPGGSGRMVRTIEASTTPETLEYLKQLKAQWQSMSGNELVLPEESEFVDPIEEAKRKVLEDAEKDAESEGTESVLPDPPAKVSEDDVELTQRAYRPSGDETATTLTVQNSSPKQAASNPTASKPPIEIRIDSEGNLVLSSQDTQALDQLENLMLEIKPPRRPYHVFQVQHASVTLLTLDLEEYFEEDEDKDDSSADNFYRWYFGDGDDDKKKSPTGLAKTGKLRFLANSDTNTIIVSGASAEQLRTIEELIRLWDVPEPVNSKRSRYTKLVTIQYGRAEKIADTVKDAYRDLLSSNDKAFAGGKQGQKNVKRSSNREEGSGLEDSESGQSGGGNDFSFNGKLSLGVDEIGNTIVVSAEGESLLNLIVSMIDKLDQAAMPGGEIEIVRLSGDVSAETLRQAMATLGAAAEVTSEKSESSSRDRDRRRSSRD</sequence>
<dbReference type="PANTHER" id="PTHR30332:SF24">
    <property type="entry name" value="SECRETIN GSPD-RELATED"/>
    <property type="match status" value="1"/>
</dbReference>
<feature type="region of interest" description="Disordered" evidence="4">
    <location>
        <begin position="955"/>
        <end position="980"/>
    </location>
</feature>
<feature type="region of interest" description="Disordered" evidence="4">
    <location>
        <begin position="609"/>
        <end position="676"/>
    </location>
</feature>
<evidence type="ECO:0000256" key="1">
    <source>
        <dbReference type="ARBA" id="ARBA00004370"/>
    </source>
</evidence>
<dbReference type="Gene3D" id="3.30.1370.120">
    <property type="match status" value="4"/>
</dbReference>
<feature type="compositionally biased region" description="Polar residues" evidence="4">
    <location>
        <begin position="650"/>
        <end position="671"/>
    </location>
</feature>
<evidence type="ECO:0000313" key="7">
    <source>
        <dbReference type="Proteomes" id="UP000316213"/>
    </source>
</evidence>
<dbReference type="GO" id="GO:0009306">
    <property type="term" value="P:protein secretion"/>
    <property type="evidence" value="ECO:0007669"/>
    <property type="project" value="TreeGrafter"/>
</dbReference>
<feature type="region of interest" description="Disordered" evidence="4">
    <location>
        <begin position="46"/>
        <end position="120"/>
    </location>
</feature>
<feature type="compositionally biased region" description="Basic and acidic residues" evidence="4">
    <location>
        <begin position="75"/>
        <end position="92"/>
    </location>
</feature>
<evidence type="ECO:0000256" key="2">
    <source>
        <dbReference type="ARBA" id="ARBA00022729"/>
    </source>
</evidence>
<keyword evidence="7" id="KW-1185">Reference proteome</keyword>
<dbReference type="GO" id="GO:0016020">
    <property type="term" value="C:membrane"/>
    <property type="evidence" value="ECO:0007669"/>
    <property type="project" value="UniProtKB-SubCell"/>
</dbReference>
<dbReference type="PANTHER" id="PTHR30332">
    <property type="entry name" value="PROBABLE GENERAL SECRETION PATHWAY PROTEIN D"/>
    <property type="match status" value="1"/>
</dbReference>
<dbReference type="Proteomes" id="UP000316213">
    <property type="component" value="Unassembled WGS sequence"/>
</dbReference>
<evidence type="ECO:0000256" key="4">
    <source>
        <dbReference type="SAM" id="MobiDB-lite"/>
    </source>
</evidence>
<dbReference type="GO" id="GO:0015627">
    <property type="term" value="C:type II protein secretion system complex"/>
    <property type="evidence" value="ECO:0007669"/>
    <property type="project" value="TreeGrafter"/>
</dbReference>
<dbReference type="InterPro" id="IPR038591">
    <property type="entry name" value="NolW-like_sf"/>
</dbReference>
<reference evidence="6 7" key="1">
    <citation type="submission" date="2019-02" db="EMBL/GenBank/DDBJ databases">
        <title>Deep-cultivation of Planctomycetes and their phenomic and genomic characterization uncovers novel biology.</title>
        <authorList>
            <person name="Wiegand S."/>
            <person name="Jogler M."/>
            <person name="Boedeker C."/>
            <person name="Pinto D."/>
            <person name="Vollmers J."/>
            <person name="Rivas-Marin E."/>
            <person name="Kohn T."/>
            <person name="Peeters S.H."/>
            <person name="Heuer A."/>
            <person name="Rast P."/>
            <person name="Oberbeckmann S."/>
            <person name="Bunk B."/>
            <person name="Jeske O."/>
            <person name="Meyerdierks A."/>
            <person name="Storesund J.E."/>
            <person name="Kallscheuer N."/>
            <person name="Luecker S."/>
            <person name="Lage O.M."/>
            <person name="Pohl T."/>
            <person name="Merkel B.J."/>
            <person name="Hornburger P."/>
            <person name="Mueller R.-W."/>
            <person name="Bruemmer F."/>
            <person name="Labrenz M."/>
            <person name="Spormann A.M."/>
            <person name="Op Den Camp H."/>
            <person name="Overmann J."/>
            <person name="Amann R."/>
            <person name="Jetten M.S.M."/>
            <person name="Mascher T."/>
            <person name="Medema M.H."/>
            <person name="Devos D.P."/>
            <person name="Kaster A.-K."/>
            <person name="Ovreas L."/>
            <person name="Rohde M."/>
            <person name="Galperin M.Y."/>
            <person name="Jogler C."/>
        </authorList>
    </citation>
    <scope>NUCLEOTIDE SEQUENCE [LARGE SCALE GENOMIC DNA]</scope>
    <source>
        <strain evidence="6 7">Pla100</strain>
    </source>
</reference>
<feature type="domain" description="NolW-like" evidence="5">
    <location>
        <begin position="714"/>
        <end position="809"/>
    </location>
</feature>
<evidence type="ECO:0000259" key="5">
    <source>
        <dbReference type="Pfam" id="PF03958"/>
    </source>
</evidence>
<feature type="compositionally biased region" description="Basic and acidic residues" evidence="4">
    <location>
        <begin position="961"/>
        <end position="980"/>
    </location>
</feature>
<feature type="compositionally biased region" description="Basic and acidic residues" evidence="4">
    <location>
        <begin position="52"/>
        <end position="61"/>
    </location>
</feature>
<comment type="caution">
    <text evidence="6">The sequence shown here is derived from an EMBL/GenBank/DDBJ whole genome shotgun (WGS) entry which is preliminary data.</text>
</comment>
<keyword evidence="3" id="KW-0472">Membrane</keyword>
<feature type="region of interest" description="Disordered" evidence="4">
    <location>
        <begin position="849"/>
        <end position="884"/>
    </location>
</feature>
<organism evidence="6 7">
    <name type="scientific">Neorhodopirellula pilleata</name>
    <dbReference type="NCBI Taxonomy" id="2714738"/>
    <lineage>
        <taxon>Bacteria</taxon>
        <taxon>Pseudomonadati</taxon>
        <taxon>Planctomycetota</taxon>
        <taxon>Planctomycetia</taxon>
        <taxon>Pirellulales</taxon>
        <taxon>Pirellulaceae</taxon>
        <taxon>Neorhodopirellula</taxon>
    </lineage>
</organism>
<dbReference type="Pfam" id="PF03958">
    <property type="entry name" value="Secretin_N"/>
    <property type="match status" value="3"/>
</dbReference>
<dbReference type="InterPro" id="IPR005644">
    <property type="entry name" value="NolW-like"/>
</dbReference>
<comment type="subcellular location">
    <subcellularLocation>
        <location evidence="1">Membrane</location>
    </subcellularLocation>
</comment>
<name>A0A5C6AWN7_9BACT</name>
<feature type="domain" description="NolW-like" evidence="5">
    <location>
        <begin position="294"/>
        <end position="384"/>
    </location>
</feature>
<dbReference type="AlphaFoldDB" id="A0A5C6AWN7"/>